<name>A0A8X7CU91_9ARAC</name>
<evidence type="ECO:0000313" key="1">
    <source>
        <dbReference type="EMBL" id="GFY77887.1"/>
    </source>
</evidence>
<keyword evidence="2" id="KW-1185">Reference proteome</keyword>
<evidence type="ECO:0000313" key="2">
    <source>
        <dbReference type="Proteomes" id="UP000886998"/>
    </source>
</evidence>
<gene>
    <name evidence="1" type="ORF">TNIN_118991</name>
</gene>
<reference evidence="1" key="1">
    <citation type="submission" date="2020-08" db="EMBL/GenBank/DDBJ databases">
        <title>Multicomponent nature underlies the extraordinary mechanical properties of spider dragline silk.</title>
        <authorList>
            <person name="Kono N."/>
            <person name="Nakamura H."/>
            <person name="Mori M."/>
            <person name="Yoshida Y."/>
            <person name="Ohtoshi R."/>
            <person name="Malay A.D."/>
            <person name="Moran D.A.P."/>
            <person name="Tomita M."/>
            <person name="Numata K."/>
            <person name="Arakawa K."/>
        </authorList>
    </citation>
    <scope>NUCLEOTIDE SEQUENCE</scope>
</reference>
<sequence length="95" mass="10948">MRDRHFVPPNKSHVLHENVKLTPRNNKRSKCAAKLSFFGPHRAVTARHLECSPFGDCWMINRKSSFGVTVPASWEITRGRSLRALKQRLSHVRNS</sequence>
<dbReference type="EMBL" id="BMAV01022692">
    <property type="protein sequence ID" value="GFY77887.1"/>
    <property type="molecule type" value="Genomic_DNA"/>
</dbReference>
<protein>
    <submittedName>
        <fullName evidence="1">Uncharacterized protein</fullName>
    </submittedName>
</protein>
<proteinExistence type="predicted"/>
<organism evidence="1 2">
    <name type="scientific">Trichonephila inaurata madagascariensis</name>
    <dbReference type="NCBI Taxonomy" id="2747483"/>
    <lineage>
        <taxon>Eukaryota</taxon>
        <taxon>Metazoa</taxon>
        <taxon>Ecdysozoa</taxon>
        <taxon>Arthropoda</taxon>
        <taxon>Chelicerata</taxon>
        <taxon>Arachnida</taxon>
        <taxon>Araneae</taxon>
        <taxon>Araneomorphae</taxon>
        <taxon>Entelegynae</taxon>
        <taxon>Araneoidea</taxon>
        <taxon>Nephilidae</taxon>
        <taxon>Trichonephila</taxon>
        <taxon>Trichonephila inaurata</taxon>
    </lineage>
</organism>
<dbReference type="AlphaFoldDB" id="A0A8X7CU91"/>
<comment type="caution">
    <text evidence="1">The sequence shown here is derived from an EMBL/GenBank/DDBJ whole genome shotgun (WGS) entry which is preliminary data.</text>
</comment>
<dbReference type="Proteomes" id="UP000886998">
    <property type="component" value="Unassembled WGS sequence"/>
</dbReference>
<accession>A0A8X7CU91</accession>